<dbReference type="Gene3D" id="3.90.1150.50">
    <property type="entry name" value="Transcription-repair-coupling factor, D7 domain"/>
    <property type="match status" value="1"/>
</dbReference>
<comment type="subcellular location">
    <subcellularLocation>
        <location evidence="9">Cytoplasm</location>
    </subcellularLocation>
</comment>
<keyword evidence="5 13" id="KW-0347">Helicase</keyword>
<dbReference type="InterPro" id="IPR011545">
    <property type="entry name" value="DEAD/DEAH_box_helicase_dom"/>
</dbReference>
<organism evidence="13 14">
    <name type="scientific">Rhizosaccharibacter radicis</name>
    <dbReference type="NCBI Taxonomy" id="2782605"/>
    <lineage>
        <taxon>Bacteria</taxon>
        <taxon>Pseudomonadati</taxon>
        <taxon>Pseudomonadota</taxon>
        <taxon>Alphaproteobacteria</taxon>
        <taxon>Acetobacterales</taxon>
        <taxon>Acetobacteraceae</taxon>
        <taxon>Rhizosaccharibacter</taxon>
    </lineage>
</organism>
<keyword evidence="1 9" id="KW-0963">Cytoplasm</keyword>
<dbReference type="SMART" id="SM00982">
    <property type="entry name" value="TRCF"/>
    <property type="match status" value="1"/>
</dbReference>
<dbReference type="PANTHER" id="PTHR47964">
    <property type="entry name" value="ATP-DEPENDENT DNA HELICASE HOMOLOG RECG, CHLOROPLASTIC"/>
    <property type="match status" value="1"/>
</dbReference>
<dbReference type="PANTHER" id="PTHR47964:SF1">
    <property type="entry name" value="ATP-DEPENDENT DNA HELICASE HOMOLOG RECG, CHLOROPLASTIC"/>
    <property type="match status" value="1"/>
</dbReference>
<proteinExistence type="inferred from homology"/>
<dbReference type="InterPro" id="IPR004576">
    <property type="entry name" value="Mfd"/>
</dbReference>
<evidence type="ECO:0000256" key="6">
    <source>
        <dbReference type="ARBA" id="ARBA00022840"/>
    </source>
</evidence>
<evidence type="ECO:0000313" key="13">
    <source>
        <dbReference type="EMBL" id="MCQ8239773.1"/>
    </source>
</evidence>
<feature type="region of interest" description="Disordered" evidence="10">
    <location>
        <begin position="1077"/>
        <end position="1105"/>
    </location>
</feature>
<comment type="similarity">
    <text evidence="9">In the C-terminal section; belongs to the helicase family. RecG subfamily.</text>
</comment>
<dbReference type="InterPro" id="IPR041471">
    <property type="entry name" value="UvrB_inter"/>
</dbReference>
<dbReference type="EMBL" id="JAMZEJ010000002">
    <property type="protein sequence ID" value="MCQ8239773.1"/>
    <property type="molecule type" value="Genomic_DNA"/>
</dbReference>
<comment type="similarity">
    <text evidence="9">In the N-terminal section; belongs to the UvrB family.</text>
</comment>
<dbReference type="InterPro" id="IPR003711">
    <property type="entry name" value="CarD-like/TRCF_RID"/>
</dbReference>
<dbReference type="Pfam" id="PF00271">
    <property type="entry name" value="Helicase_C"/>
    <property type="match status" value="1"/>
</dbReference>
<dbReference type="EC" id="3.6.4.-" evidence="9"/>
<comment type="function">
    <text evidence="9">Couples transcription and DNA repair by recognizing RNA polymerase (RNAP) stalled at DNA lesions. Mediates ATP-dependent release of RNAP and its truncated transcript from the DNA, and recruitment of nucleotide excision repair machinery to the damaged site.</text>
</comment>
<keyword evidence="7 9" id="KW-0238">DNA-binding</keyword>
<evidence type="ECO:0000256" key="8">
    <source>
        <dbReference type="ARBA" id="ARBA00023204"/>
    </source>
</evidence>
<dbReference type="InterPro" id="IPR001650">
    <property type="entry name" value="Helicase_C-like"/>
</dbReference>
<name>A0ABT1VVU3_9PROT</name>
<dbReference type="Gene3D" id="3.40.50.11180">
    <property type="match status" value="1"/>
</dbReference>
<dbReference type="SMART" id="SM00490">
    <property type="entry name" value="HELICc"/>
    <property type="match status" value="1"/>
</dbReference>
<evidence type="ECO:0000256" key="2">
    <source>
        <dbReference type="ARBA" id="ARBA00022741"/>
    </source>
</evidence>
<evidence type="ECO:0000256" key="5">
    <source>
        <dbReference type="ARBA" id="ARBA00022806"/>
    </source>
</evidence>
<dbReference type="Pfam" id="PF03461">
    <property type="entry name" value="TRCF"/>
    <property type="match status" value="1"/>
</dbReference>
<reference evidence="13 14" key="1">
    <citation type="submission" date="2022-06" db="EMBL/GenBank/DDBJ databases">
        <title>Rhizosaccharibacter gen. nov. sp. nov. KSS12, endophytic bacteria isolated from sugarcane.</title>
        <authorList>
            <person name="Pitiwittayakul N."/>
        </authorList>
    </citation>
    <scope>NUCLEOTIDE SEQUENCE [LARGE SCALE GENOMIC DNA]</scope>
    <source>
        <strain evidence="13 14">KSS12</strain>
    </source>
</reference>
<dbReference type="InterPro" id="IPR027417">
    <property type="entry name" value="P-loop_NTPase"/>
</dbReference>
<comment type="caution">
    <text evidence="13">The sequence shown here is derived from an EMBL/GenBank/DDBJ whole genome shotgun (WGS) entry which is preliminary data.</text>
</comment>
<dbReference type="PROSITE" id="PS51192">
    <property type="entry name" value="HELICASE_ATP_BIND_1"/>
    <property type="match status" value="1"/>
</dbReference>
<evidence type="ECO:0000256" key="3">
    <source>
        <dbReference type="ARBA" id="ARBA00022763"/>
    </source>
</evidence>
<dbReference type="SUPFAM" id="SSF143517">
    <property type="entry name" value="TRCF domain-like"/>
    <property type="match status" value="1"/>
</dbReference>
<feature type="domain" description="Helicase C-terminal" evidence="12">
    <location>
        <begin position="746"/>
        <end position="900"/>
    </location>
</feature>
<dbReference type="HAMAP" id="MF_00969">
    <property type="entry name" value="TRCF"/>
    <property type="match status" value="1"/>
</dbReference>
<dbReference type="SMART" id="SM01058">
    <property type="entry name" value="CarD_TRCF"/>
    <property type="match status" value="1"/>
</dbReference>
<dbReference type="Proteomes" id="UP001524547">
    <property type="component" value="Unassembled WGS sequence"/>
</dbReference>
<keyword evidence="8 9" id="KW-0234">DNA repair</keyword>
<dbReference type="InterPro" id="IPR037235">
    <property type="entry name" value="TRCF-like_C_D7"/>
</dbReference>
<evidence type="ECO:0000259" key="11">
    <source>
        <dbReference type="PROSITE" id="PS51192"/>
    </source>
</evidence>
<keyword evidence="6 9" id="KW-0067">ATP-binding</keyword>
<keyword evidence="14" id="KW-1185">Reference proteome</keyword>
<dbReference type="InterPro" id="IPR014001">
    <property type="entry name" value="Helicase_ATP-bd"/>
</dbReference>
<evidence type="ECO:0000259" key="12">
    <source>
        <dbReference type="PROSITE" id="PS51194"/>
    </source>
</evidence>
<dbReference type="InterPro" id="IPR005118">
    <property type="entry name" value="TRCF_C"/>
</dbReference>
<sequence length="1105" mass="119857">MAIALVERRGEQDAIHVARSEERARRVALLAQALAPERAVELLPGWDCLFYDRTGPSATCMGARMAVASRLERPRDAFALLILSVDAASQRLPAELVSSLDWTVGGDIDIDGIVPTLVRRGFKRRDLAEAPGDFALRGDILDVFPPDHERDRCTAWRVEHHEGRIISIRCFDPHSQRSGEEASALSIRAASELVLPDDRDPIRPPGIELLLGQNGERLRTAFDLLPGAAISHDRAVPARRTEIGEELHDGFAARLSASRGVSDIPAPAPPSVLYLDDAAWTLATGSRLWPLASASGAAPANDDGATASFPRDEEAAFDFAESRARDGSVLLMLTPSLMRAAERRFRRNGRQDVRPVDGWISFRREPPAIGLLPVPAAPASWPAGWAADRFCVMTPTAFGHDGEGGVVAAAADPLEGMVDAGLRCGDAVVHWEHGVGLLQGLQTVDGGAGVVDCLRVGFARDGALLVPFDEIDELWRYGGEGSGVALDHLNTDAWKTRRTEIAEQIVTAGRELAALVAEREGRSAPLLRAGRRQGRFDRGFPHPLTPDQDRALADVLADLASGRPMDRLLCGDVGFGKTEIAVRAAGVAALAGYQVAVLAPTTVLARQHLQTFRERFQPFGIAVEGLSRLTPPAEARRIKRGLASGEVRVVIGTQALAAPDVRFDRLGFVVVDEEQRFGTRQKTMLRRLVACDAGTECVHLLTMTATPIPRTLQTALVGLQELSVLATPPARRQPVRTELMPFDELVLREALMREHRRGGRSFVVCPRIEDIAPMRDRLRALVPDLTQAEAHGAMAPDAVDDAMLRFADGQADILLSTNIVETGLDVRNADTMVIWHAERFGLSQLHQLRGRVGRGRARGAAFLMTDPGDPPGPAALKRLQCLADLDRVGAGFAVSARDLDLRGAGDLLGDTQAGHVRLIGLELYQHLLRHSLAAARGRDLRPMRPISLSVPGDAFIPVEYVPDENLRVELLSRLARLSRRGGTARLDGFAAELEDRFGSVPEPLSRLLALCRLRIRARRRGVSRIEAGPDAVAASFHDAPPGGLHPELERAGDRVLLRRPASGGDAMLHHAELLLDRLPTEERARPPRSRRRAEPAPVGEAARAA</sequence>
<protein>
    <recommendedName>
        <fullName evidence="9">Transcription-repair-coupling factor</fullName>
        <shortName evidence="9">TRCF</shortName>
        <ecNumber evidence="9">3.6.4.-</ecNumber>
    </recommendedName>
</protein>
<keyword evidence="4 9" id="KW-0378">Hydrolase</keyword>
<feature type="domain" description="Helicase ATP-binding" evidence="11">
    <location>
        <begin position="558"/>
        <end position="725"/>
    </location>
</feature>
<dbReference type="SUPFAM" id="SSF52540">
    <property type="entry name" value="P-loop containing nucleoside triphosphate hydrolases"/>
    <property type="match status" value="2"/>
</dbReference>
<evidence type="ECO:0000256" key="7">
    <source>
        <dbReference type="ARBA" id="ARBA00023125"/>
    </source>
</evidence>
<gene>
    <name evidence="9" type="primary">mfd</name>
    <name evidence="13" type="ORF">NFI88_02815</name>
</gene>
<evidence type="ECO:0000313" key="14">
    <source>
        <dbReference type="Proteomes" id="UP001524547"/>
    </source>
</evidence>
<accession>A0ABT1VVU3</accession>
<dbReference type="Gene3D" id="3.30.2060.10">
    <property type="entry name" value="Penicillin-binding protein 1b domain"/>
    <property type="match status" value="1"/>
</dbReference>
<dbReference type="Pfam" id="PF17757">
    <property type="entry name" value="UvrB_inter"/>
    <property type="match status" value="1"/>
</dbReference>
<dbReference type="SUPFAM" id="SSF141259">
    <property type="entry name" value="CarD-like"/>
    <property type="match status" value="1"/>
</dbReference>
<dbReference type="SMART" id="SM00487">
    <property type="entry name" value="DEXDc"/>
    <property type="match status" value="1"/>
</dbReference>
<dbReference type="InterPro" id="IPR036101">
    <property type="entry name" value="CarD-like/TRCF_RID_sf"/>
</dbReference>
<dbReference type="Pfam" id="PF02559">
    <property type="entry name" value="CarD_TRCF_RID"/>
    <property type="match status" value="1"/>
</dbReference>
<dbReference type="InterPro" id="IPR047112">
    <property type="entry name" value="RecG/Mfd"/>
</dbReference>
<keyword evidence="3 9" id="KW-0227">DNA damage</keyword>
<dbReference type="GO" id="GO:0004386">
    <property type="term" value="F:helicase activity"/>
    <property type="evidence" value="ECO:0007669"/>
    <property type="project" value="UniProtKB-KW"/>
</dbReference>
<evidence type="ECO:0000256" key="9">
    <source>
        <dbReference type="HAMAP-Rule" id="MF_00969"/>
    </source>
</evidence>
<evidence type="ECO:0000256" key="4">
    <source>
        <dbReference type="ARBA" id="ARBA00022801"/>
    </source>
</evidence>
<dbReference type="Gene3D" id="2.40.10.170">
    <property type="match status" value="1"/>
</dbReference>
<evidence type="ECO:0000256" key="10">
    <source>
        <dbReference type="SAM" id="MobiDB-lite"/>
    </source>
</evidence>
<dbReference type="Pfam" id="PF00270">
    <property type="entry name" value="DEAD"/>
    <property type="match status" value="1"/>
</dbReference>
<evidence type="ECO:0000256" key="1">
    <source>
        <dbReference type="ARBA" id="ARBA00022490"/>
    </source>
</evidence>
<dbReference type="Gene3D" id="3.40.50.300">
    <property type="entry name" value="P-loop containing nucleotide triphosphate hydrolases"/>
    <property type="match status" value="2"/>
</dbReference>
<dbReference type="CDD" id="cd17991">
    <property type="entry name" value="DEXHc_TRCF"/>
    <property type="match status" value="1"/>
</dbReference>
<dbReference type="PROSITE" id="PS51194">
    <property type="entry name" value="HELICASE_CTER"/>
    <property type="match status" value="1"/>
</dbReference>
<dbReference type="RefSeq" id="WP_422918523.1">
    <property type="nucleotide sequence ID" value="NZ_JAMZEJ010000002.1"/>
</dbReference>
<keyword evidence="2 9" id="KW-0547">Nucleotide-binding</keyword>